<keyword evidence="2" id="KW-0812">Transmembrane</keyword>
<evidence type="ECO:0000313" key="4">
    <source>
        <dbReference type="Proteomes" id="UP000181942"/>
    </source>
</evidence>
<dbReference type="Proteomes" id="UP000181942">
    <property type="component" value="Unassembled WGS sequence"/>
</dbReference>
<keyword evidence="2" id="KW-0472">Membrane</keyword>
<dbReference type="AlphaFoldDB" id="A0A1I2V7N9"/>
<protein>
    <recommendedName>
        <fullName evidence="5">RHS repeat-associated core domain-containing protein</fullName>
    </recommendedName>
</protein>
<evidence type="ECO:0000313" key="3">
    <source>
        <dbReference type="EMBL" id="SFG83151.1"/>
    </source>
</evidence>
<gene>
    <name evidence="3" type="ORF">SAMN02787118_13011</name>
</gene>
<dbReference type="Gene3D" id="2.180.10.10">
    <property type="entry name" value="RHS repeat-associated core"/>
    <property type="match status" value="1"/>
</dbReference>
<dbReference type="OrthoDB" id="291011at2"/>
<sequence>MRSPECAQGGTTRRHSSSWPWPAADPLGGCGRGRPAVATGPVSVDPVADFSDAQQINGYAYSNNNPVAFADPDGKFVGALIALIVAVVRAVMAVLNYVRRRSSQSAGSGGMSTMGSANYASAKADSCPLVQRNYGIRDNKEPEDAREQGSFKDILGGIGDAITGGLDTGKDFPDAASMFNLAGLARTS</sequence>
<feature type="transmembrane region" description="Helical" evidence="2">
    <location>
        <begin position="76"/>
        <end position="98"/>
    </location>
</feature>
<proteinExistence type="predicted"/>
<keyword evidence="2" id="KW-1133">Transmembrane helix</keyword>
<dbReference type="EMBL" id="FONR01000030">
    <property type="protein sequence ID" value="SFG83151.1"/>
    <property type="molecule type" value="Genomic_DNA"/>
</dbReference>
<reference evidence="3 4" key="1">
    <citation type="submission" date="2016-10" db="EMBL/GenBank/DDBJ databases">
        <authorList>
            <person name="de Groot N.N."/>
        </authorList>
    </citation>
    <scope>NUCLEOTIDE SEQUENCE [LARGE SCALE GENOMIC DNA]</scope>
    <source>
        <strain evidence="3 4">OK461</strain>
    </source>
</reference>
<dbReference type="RefSeq" id="WP_075032857.1">
    <property type="nucleotide sequence ID" value="NZ_FONR01000030.1"/>
</dbReference>
<evidence type="ECO:0000256" key="1">
    <source>
        <dbReference type="SAM" id="MobiDB-lite"/>
    </source>
</evidence>
<feature type="region of interest" description="Disordered" evidence="1">
    <location>
        <begin position="1"/>
        <end position="25"/>
    </location>
</feature>
<name>A0A1I2V7N9_9ACTN</name>
<evidence type="ECO:0000256" key="2">
    <source>
        <dbReference type="SAM" id="Phobius"/>
    </source>
</evidence>
<evidence type="ECO:0008006" key="5">
    <source>
        <dbReference type="Google" id="ProtNLM"/>
    </source>
</evidence>
<accession>A0A1I2V7N9</accession>
<organism evidence="3 4">
    <name type="scientific">Streptomyces mirabilis</name>
    <dbReference type="NCBI Taxonomy" id="68239"/>
    <lineage>
        <taxon>Bacteria</taxon>
        <taxon>Bacillati</taxon>
        <taxon>Actinomycetota</taxon>
        <taxon>Actinomycetes</taxon>
        <taxon>Kitasatosporales</taxon>
        <taxon>Streptomycetaceae</taxon>
        <taxon>Streptomyces</taxon>
    </lineage>
</organism>